<reference evidence="3" key="1">
    <citation type="submission" date="2017-09" db="EMBL/GenBank/DDBJ databases">
        <title>Depth-based differentiation of microbial function through sediment-hosted aquifers and enrichment of novel symbionts in the deep terrestrial subsurface.</title>
        <authorList>
            <person name="Probst A.J."/>
            <person name="Ladd B."/>
            <person name="Jarett J.K."/>
            <person name="Geller-Mcgrath D.E."/>
            <person name="Sieber C.M.K."/>
            <person name="Emerson J.B."/>
            <person name="Anantharaman K."/>
            <person name="Thomas B.C."/>
            <person name="Malmstrom R."/>
            <person name="Stieglmeier M."/>
            <person name="Klingl A."/>
            <person name="Woyke T."/>
            <person name="Ryan C.M."/>
            <person name="Banfield J.F."/>
        </authorList>
    </citation>
    <scope>NUCLEOTIDE SEQUENCE [LARGE SCALE GENOMIC DNA]</scope>
</reference>
<evidence type="ECO:0000313" key="2">
    <source>
        <dbReference type="EMBL" id="PIV10366.1"/>
    </source>
</evidence>
<evidence type="ECO:0000313" key="3">
    <source>
        <dbReference type="Proteomes" id="UP000229894"/>
    </source>
</evidence>
<feature type="transmembrane region" description="Helical" evidence="1">
    <location>
        <begin position="115"/>
        <end position="137"/>
    </location>
</feature>
<sequence>MNLAMLENTTESGLRKFFNVKFLIVFSPFLVLLATDLFFGIESSVYQFVWIAVKIYIGVATAIIVYRFLRRRENVQGLNFSKIAVSSIITTAACLLWVVVWFFSLSRISGYSVPIVFFLLIFIFGGGFLALPAYFWSRGRRSEAIGTILPLLILVGVSWLFSL</sequence>
<organism evidence="2 3">
    <name type="scientific">Candidatus Portnoybacteria bacterium CG03_land_8_20_14_0_80_41_10</name>
    <dbReference type="NCBI Taxonomy" id="1974808"/>
    <lineage>
        <taxon>Bacteria</taxon>
        <taxon>Candidatus Portnoyibacteriota</taxon>
    </lineage>
</organism>
<keyword evidence="1" id="KW-1133">Transmembrane helix</keyword>
<dbReference type="EMBL" id="PEUX01000020">
    <property type="protein sequence ID" value="PIV10366.1"/>
    <property type="molecule type" value="Genomic_DNA"/>
</dbReference>
<feature type="transmembrane region" description="Helical" evidence="1">
    <location>
        <begin position="47"/>
        <end position="69"/>
    </location>
</feature>
<keyword evidence="1" id="KW-0472">Membrane</keyword>
<evidence type="ECO:0000256" key="1">
    <source>
        <dbReference type="SAM" id="Phobius"/>
    </source>
</evidence>
<name>A0A2M7BUX4_9BACT</name>
<dbReference type="AlphaFoldDB" id="A0A2M7BUX4"/>
<keyword evidence="1" id="KW-0812">Transmembrane</keyword>
<accession>A0A2M7BUX4</accession>
<feature type="transmembrane region" description="Helical" evidence="1">
    <location>
        <begin position="144"/>
        <end position="161"/>
    </location>
</feature>
<comment type="caution">
    <text evidence="2">The sequence shown here is derived from an EMBL/GenBank/DDBJ whole genome shotgun (WGS) entry which is preliminary data.</text>
</comment>
<feature type="transmembrane region" description="Helical" evidence="1">
    <location>
        <begin position="81"/>
        <end position="103"/>
    </location>
</feature>
<feature type="transmembrane region" description="Helical" evidence="1">
    <location>
        <begin position="20"/>
        <end position="41"/>
    </location>
</feature>
<proteinExistence type="predicted"/>
<dbReference type="Proteomes" id="UP000229894">
    <property type="component" value="Unassembled WGS sequence"/>
</dbReference>
<gene>
    <name evidence="2" type="ORF">COS49_00870</name>
</gene>
<protein>
    <submittedName>
        <fullName evidence="2">Uncharacterized protein</fullName>
    </submittedName>
</protein>